<dbReference type="EMBL" id="CAEZTS010000213">
    <property type="protein sequence ID" value="CAB4594143.1"/>
    <property type="molecule type" value="Genomic_DNA"/>
</dbReference>
<feature type="transmembrane region" description="Helical" evidence="1">
    <location>
        <begin position="6"/>
        <end position="25"/>
    </location>
</feature>
<evidence type="ECO:0000256" key="1">
    <source>
        <dbReference type="SAM" id="Phobius"/>
    </source>
</evidence>
<keyword evidence="1" id="KW-1133">Transmembrane helix</keyword>
<protein>
    <submittedName>
        <fullName evidence="2">Unannotated protein</fullName>
    </submittedName>
</protein>
<reference evidence="2" key="1">
    <citation type="submission" date="2020-05" db="EMBL/GenBank/DDBJ databases">
        <authorList>
            <person name="Chiriac C."/>
            <person name="Salcher M."/>
            <person name="Ghai R."/>
            <person name="Kavagutti S V."/>
        </authorList>
    </citation>
    <scope>NUCLEOTIDE SEQUENCE</scope>
</reference>
<feature type="transmembrane region" description="Helical" evidence="1">
    <location>
        <begin position="37"/>
        <end position="57"/>
    </location>
</feature>
<proteinExistence type="predicted"/>
<name>A0A6J6G4E6_9ZZZZ</name>
<keyword evidence="1" id="KW-0812">Transmembrane</keyword>
<organism evidence="2">
    <name type="scientific">freshwater metagenome</name>
    <dbReference type="NCBI Taxonomy" id="449393"/>
    <lineage>
        <taxon>unclassified sequences</taxon>
        <taxon>metagenomes</taxon>
        <taxon>ecological metagenomes</taxon>
    </lineage>
</organism>
<accession>A0A6J6G4E6</accession>
<gene>
    <name evidence="2" type="ORF">UFOPK1722_01789</name>
</gene>
<dbReference type="AlphaFoldDB" id="A0A6J6G4E6"/>
<evidence type="ECO:0000313" key="2">
    <source>
        <dbReference type="EMBL" id="CAB4594143.1"/>
    </source>
</evidence>
<sequence>MYIVALFIVMAILLEAVMTVLHSILKTIGLGDTVGNLPIIGANLTLIISILMVWLLGDWGHVLSGWGWQHEDDWVNIVANGAIIAGMIPLKDAVFGAIQKGLRA</sequence>
<keyword evidence="1" id="KW-0472">Membrane</keyword>